<evidence type="ECO:0000313" key="2">
    <source>
        <dbReference type="Proteomes" id="UP000278789"/>
    </source>
</evidence>
<protein>
    <submittedName>
        <fullName evidence="1">Uncharacterized protein</fullName>
    </submittedName>
</protein>
<dbReference type="Proteomes" id="UP000278789">
    <property type="component" value="Segment"/>
</dbReference>
<keyword evidence="2" id="KW-1185">Reference proteome</keyword>
<accession>A0A3G2KGE3</accession>
<evidence type="ECO:0000313" key="1">
    <source>
        <dbReference type="EMBL" id="AYN58030.1"/>
    </source>
</evidence>
<dbReference type="RefSeq" id="YP_009841748.1">
    <property type="nucleotide sequence ID" value="NC_048734.1"/>
</dbReference>
<dbReference type="KEGG" id="vg:55611941"/>
<dbReference type="EMBL" id="MH834613">
    <property type="protein sequence ID" value="AYN58030.1"/>
    <property type="molecule type" value="Genomic_DNA"/>
</dbReference>
<dbReference type="GeneID" id="55611941"/>
<reference evidence="1" key="1">
    <citation type="submission" date="2018-09" db="EMBL/GenBank/DDBJ databases">
        <authorList>
            <person name="Bryant B."/>
            <person name="Burch A."/>
            <person name="Dorissaint R."/>
            <person name="Douthitt C."/>
            <person name="Garofalo J."/>
            <person name="Kuiack J."/>
            <person name="Marcillon S."/>
            <person name="Moreno J."/>
            <person name="Norus J."/>
            <person name="Parks M."/>
            <person name="Peroza J."/>
            <person name="Wilse K."/>
            <person name="Wiersma-Koch H."/>
            <person name="D'Elia T."/>
            <person name="Garlena R.A."/>
            <person name="Russell D.A."/>
            <person name="Pope W.H."/>
            <person name="Jacobs-Sera D."/>
            <person name="Hatfull G.F."/>
        </authorList>
    </citation>
    <scope>NUCLEOTIDE SEQUENCE [LARGE SCALE GENOMIC DNA]</scope>
</reference>
<name>A0A3G2KGE3_9CAUD</name>
<proteinExistence type="predicted"/>
<sequence>MIGEESVNRRNALSHAMHLADIQATHCGVSVESSKIVEDAKCFCDFLGGKGNE</sequence>
<organism evidence="1 2">
    <name type="scientific">Mycobacterium phage Fowlmouth</name>
    <dbReference type="NCBI Taxonomy" id="2419978"/>
    <lineage>
        <taxon>Viruses</taxon>
        <taxon>Duplodnaviria</taxon>
        <taxon>Heunggongvirae</taxon>
        <taxon>Uroviricota</taxon>
        <taxon>Caudoviricetes</taxon>
        <taxon>Fowlmouthvirus</taxon>
        <taxon>Fowlmouthvirus fowlmouth</taxon>
    </lineage>
</organism>
<gene>
    <name evidence="1" type="primary">81</name>
    <name evidence="1" type="ORF">SEA_FOWLMOUTH_81</name>
</gene>